<gene>
    <name evidence="1" type="ORF">BQ3484_104</name>
</gene>
<reference evidence="1 2" key="1">
    <citation type="submission" date="2016-11" db="EMBL/GenBank/DDBJ databases">
        <authorList>
            <consortium name="Urmite Genomes"/>
        </authorList>
    </citation>
    <scope>NUCLEOTIDE SEQUENCE [LARGE SCALE GENOMIC DNA]</scope>
    <source>
        <strain evidence="1 2">A11</strain>
    </source>
</reference>
<protein>
    <submittedName>
        <fullName evidence="1">Uncharacterized protein</fullName>
    </submittedName>
</protein>
<dbReference type="RefSeq" id="YP_009329044.1">
    <property type="nucleotide sequence ID" value="NC_032108.1"/>
</dbReference>
<accession>A0A1M7XU15</accession>
<evidence type="ECO:0000313" key="1">
    <source>
        <dbReference type="EMBL" id="SHO33172.1"/>
    </source>
</evidence>
<name>A0A1M7XU15_9VIRU</name>
<organism evidence="1 2">
    <name type="scientific">Cedratvirus A11</name>
    <dbReference type="NCBI Taxonomy" id="1903266"/>
    <lineage>
        <taxon>Viruses</taxon>
        <taxon>Pithoviruses</taxon>
        <taxon>Orthocedratvirinae</taxon>
        <taxon>Alphacedratvirus</taxon>
        <taxon>Alphacedratvirus aljazairmassiliense</taxon>
    </lineage>
</organism>
<dbReference type="Proteomes" id="UP000201465">
    <property type="component" value="Segment"/>
</dbReference>
<proteinExistence type="predicted"/>
<dbReference type="GeneID" id="30523046"/>
<keyword evidence="2" id="KW-1185">Reference proteome</keyword>
<evidence type="ECO:0000313" key="2">
    <source>
        <dbReference type="Proteomes" id="UP000201465"/>
    </source>
</evidence>
<dbReference type="EMBL" id="LT671577">
    <property type="protein sequence ID" value="SHO33172.1"/>
    <property type="molecule type" value="Genomic_DNA"/>
</dbReference>
<dbReference type="KEGG" id="vg:30523046"/>
<sequence>MSIQGEEDYALLQDNRIEVNFYCLPCCVENRADEILCLLDVLFSNLPLYLPSQRIYCTRVGKGYSLRLRLQSSCSLNDDMIDDLDYLYQKACKGNPRLKGSYVYSLKTPCQFP</sequence>